<dbReference type="RefSeq" id="YP_010059209.1">
    <property type="nucleotide sequence ID" value="NC_054724.1"/>
</dbReference>
<evidence type="ECO:0000313" key="2">
    <source>
        <dbReference type="EMBL" id="AVO25112.1"/>
    </source>
</evidence>
<name>A0A2P1JXR9_9CAUD</name>
<feature type="region of interest" description="Disordered" evidence="1">
    <location>
        <begin position="60"/>
        <end position="83"/>
    </location>
</feature>
<keyword evidence="3" id="KW-1185">Reference proteome</keyword>
<protein>
    <submittedName>
        <fullName evidence="2">Uncharacterized protein</fullName>
    </submittedName>
</protein>
<reference evidence="3" key="1">
    <citation type="submission" date="2018-02" db="EMBL/GenBank/DDBJ databases">
        <authorList>
            <person name="Cohen D.B."/>
            <person name="Kent A.D."/>
        </authorList>
    </citation>
    <scope>NUCLEOTIDE SEQUENCE [LARGE SCALE GENOMIC DNA]</scope>
</reference>
<proteinExistence type="predicted"/>
<dbReference type="EMBL" id="MG962366">
    <property type="protein sequence ID" value="AVO25112.1"/>
    <property type="molecule type" value="Genomic_DNA"/>
</dbReference>
<evidence type="ECO:0000313" key="3">
    <source>
        <dbReference type="Proteomes" id="UP000241290"/>
    </source>
</evidence>
<gene>
    <name evidence="2" type="primary">187</name>
    <name evidence="2" type="ORF">SEA_FINCH_187</name>
</gene>
<dbReference type="Proteomes" id="UP000241290">
    <property type="component" value="Genome"/>
</dbReference>
<feature type="compositionally biased region" description="Polar residues" evidence="1">
    <location>
        <begin position="60"/>
        <end position="70"/>
    </location>
</feature>
<evidence type="ECO:0000256" key="1">
    <source>
        <dbReference type="SAM" id="MobiDB-lite"/>
    </source>
</evidence>
<feature type="compositionally biased region" description="Basic and acidic residues" evidence="1">
    <location>
        <begin position="71"/>
        <end position="81"/>
    </location>
</feature>
<dbReference type="GeneID" id="64766440"/>
<sequence length="157" mass="17857">MITISTRSITGIKTESGYVGRYVHYDGYDDARLPVLKALINRDGPRKVGTTIMEQGNRSGWSVLDENQSVPDERNEPERFGTVEGYGVAYRDSEVEKPLRYEDVKDDVFIEYAYFIDMETGDIIWFDHNSGDGEPKIELYAEFKTPTDADIEKVAAQ</sequence>
<organism evidence="2 3">
    <name type="scientific">Rhodococcus phage Finch</name>
    <dbReference type="NCBI Taxonomy" id="2094144"/>
    <lineage>
        <taxon>Viruses</taxon>
        <taxon>Duplodnaviria</taxon>
        <taxon>Heunggongvirae</taxon>
        <taxon>Uroviricota</taxon>
        <taxon>Caudoviricetes</taxon>
        <taxon>Finchvirus</taxon>
        <taxon>Finchvirus finch</taxon>
    </lineage>
</organism>
<accession>A0A2P1JXR9</accession>
<dbReference type="KEGG" id="vg:64766440"/>